<name>A0A0D0AFB2_9AGAM</name>
<keyword evidence="1" id="KW-0812">Transmembrane</keyword>
<keyword evidence="1" id="KW-0472">Membrane</keyword>
<dbReference type="InterPro" id="IPR045340">
    <property type="entry name" value="DUF6533"/>
</dbReference>
<dbReference type="Pfam" id="PF20151">
    <property type="entry name" value="DUF6533"/>
    <property type="match status" value="1"/>
</dbReference>
<evidence type="ECO:0000259" key="2">
    <source>
        <dbReference type="Pfam" id="PF20151"/>
    </source>
</evidence>
<reference evidence="3 4" key="1">
    <citation type="submission" date="2014-04" db="EMBL/GenBank/DDBJ databases">
        <authorList>
            <consortium name="DOE Joint Genome Institute"/>
            <person name="Kuo A."/>
            <person name="Ruytinx J."/>
            <person name="Rineau F."/>
            <person name="Colpaert J."/>
            <person name="Kohler A."/>
            <person name="Nagy L.G."/>
            <person name="Floudas D."/>
            <person name="Copeland A."/>
            <person name="Barry K.W."/>
            <person name="Cichocki N."/>
            <person name="Veneault-Fourrey C."/>
            <person name="LaButti K."/>
            <person name="Lindquist E.A."/>
            <person name="Lipzen A."/>
            <person name="Lundell T."/>
            <person name="Morin E."/>
            <person name="Murat C."/>
            <person name="Sun H."/>
            <person name="Tunlid A."/>
            <person name="Henrissat B."/>
            <person name="Grigoriev I.V."/>
            <person name="Hibbett D.S."/>
            <person name="Martin F."/>
            <person name="Nordberg H.P."/>
            <person name="Cantor M.N."/>
            <person name="Hua S.X."/>
        </authorList>
    </citation>
    <scope>NUCLEOTIDE SEQUENCE [LARGE SCALE GENOMIC DNA]</scope>
    <source>
        <strain evidence="3 4">UH-Slu-Lm8-n1</strain>
    </source>
</reference>
<sequence length="78" mass="8918">ILIYDHLATLPEEIRFIWCRPRATSAMIFLVNRYVAVLGNVLGLLSNFLPVSTQVLHFCAYIRLTSSLYLRRGFKSAS</sequence>
<organism evidence="3 4">
    <name type="scientific">Suillus luteus UH-Slu-Lm8-n1</name>
    <dbReference type="NCBI Taxonomy" id="930992"/>
    <lineage>
        <taxon>Eukaryota</taxon>
        <taxon>Fungi</taxon>
        <taxon>Dikarya</taxon>
        <taxon>Basidiomycota</taxon>
        <taxon>Agaricomycotina</taxon>
        <taxon>Agaricomycetes</taxon>
        <taxon>Agaricomycetidae</taxon>
        <taxon>Boletales</taxon>
        <taxon>Suillineae</taxon>
        <taxon>Suillaceae</taxon>
        <taxon>Suillus</taxon>
    </lineage>
</organism>
<feature type="non-terminal residue" evidence="3">
    <location>
        <position position="1"/>
    </location>
</feature>
<feature type="transmembrane region" description="Helical" evidence="1">
    <location>
        <begin position="25"/>
        <end position="45"/>
    </location>
</feature>
<evidence type="ECO:0000256" key="1">
    <source>
        <dbReference type="SAM" id="Phobius"/>
    </source>
</evidence>
<dbReference type="Proteomes" id="UP000054485">
    <property type="component" value="Unassembled WGS sequence"/>
</dbReference>
<proteinExistence type="predicted"/>
<dbReference type="AlphaFoldDB" id="A0A0D0AFB2"/>
<keyword evidence="4" id="KW-1185">Reference proteome</keyword>
<dbReference type="EMBL" id="KN835304">
    <property type="protein sequence ID" value="KIK40391.1"/>
    <property type="molecule type" value="Genomic_DNA"/>
</dbReference>
<keyword evidence="1" id="KW-1133">Transmembrane helix</keyword>
<accession>A0A0D0AFB2</accession>
<protein>
    <recommendedName>
        <fullName evidence="2">DUF6533 domain-containing protein</fullName>
    </recommendedName>
</protein>
<evidence type="ECO:0000313" key="3">
    <source>
        <dbReference type="EMBL" id="KIK40391.1"/>
    </source>
</evidence>
<dbReference type="OrthoDB" id="2745134at2759"/>
<gene>
    <name evidence="3" type="ORF">CY34DRAFT_87439</name>
</gene>
<dbReference type="InParanoid" id="A0A0D0AFB2"/>
<evidence type="ECO:0000313" key="4">
    <source>
        <dbReference type="Proteomes" id="UP000054485"/>
    </source>
</evidence>
<feature type="domain" description="DUF6533" evidence="2">
    <location>
        <begin position="1"/>
        <end position="38"/>
    </location>
</feature>
<reference evidence="4" key="2">
    <citation type="submission" date="2015-01" db="EMBL/GenBank/DDBJ databases">
        <title>Evolutionary Origins and Diversification of the Mycorrhizal Mutualists.</title>
        <authorList>
            <consortium name="DOE Joint Genome Institute"/>
            <consortium name="Mycorrhizal Genomics Consortium"/>
            <person name="Kohler A."/>
            <person name="Kuo A."/>
            <person name="Nagy L.G."/>
            <person name="Floudas D."/>
            <person name="Copeland A."/>
            <person name="Barry K.W."/>
            <person name="Cichocki N."/>
            <person name="Veneault-Fourrey C."/>
            <person name="LaButti K."/>
            <person name="Lindquist E.A."/>
            <person name="Lipzen A."/>
            <person name="Lundell T."/>
            <person name="Morin E."/>
            <person name="Murat C."/>
            <person name="Riley R."/>
            <person name="Ohm R."/>
            <person name="Sun H."/>
            <person name="Tunlid A."/>
            <person name="Henrissat B."/>
            <person name="Grigoriev I.V."/>
            <person name="Hibbett D.S."/>
            <person name="Martin F."/>
        </authorList>
    </citation>
    <scope>NUCLEOTIDE SEQUENCE [LARGE SCALE GENOMIC DNA]</scope>
    <source>
        <strain evidence="4">UH-Slu-Lm8-n1</strain>
    </source>
</reference>
<dbReference type="HOGENOM" id="CLU_2628759_0_0_1"/>